<gene>
    <name evidence="2" type="ORF">BDZ31_000134</name>
</gene>
<dbReference type="Proteomes" id="UP000585272">
    <property type="component" value="Unassembled WGS sequence"/>
</dbReference>
<dbReference type="RefSeq" id="WP_183337995.1">
    <property type="nucleotide sequence ID" value="NZ_JACHNU010000001.1"/>
</dbReference>
<evidence type="ECO:0000313" key="2">
    <source>
        <dbReference type="EMBL" id="MBB4660561.1"/>
    </source>
</evidence>
<proteinExistence type="predicted"/>
<feature type="transmembrane region" description="Helical" evidence="1">
    <location>
        <begin position="322"/>
        <end position="339"/>
    </location>
</feature>
<keyword evidence="3" id="KW-1185">Reference proteome</keyword>
<sequence length="412" mass="41121">MARRASPGARSRAIASAVLGALGCLCIVVALVAGYARVAVLDSDQFADRAAAALDDPAVREVVADQLTDQVVLRADRDLVAVRPLVDAAAGAVVGSPPFRALFHAAARDLHRTVFTRSTATATATIADVGVLLAGALEQLDPSAAEQLPRDLSASIDAGRRAAEALDAAQTVDDVGWLALAAAGAALVALVAAVAIAPRRRRAFAHVGIGVAVAGGVVALALWIARGELLAGISLPADEAAAGAVWDAFLGDLATWALVALAAGTIVAAAAASLLRPVELAGPLRRAWTVATTTPAAAPWRAARALALVAAGALIVAERQRVLDAALVLAGLVVLYHGVAELLRMVTLTRAERREAASAGAAPPAGPARPIAPWLAGGAAAVAVALLAGGLVVGGATQPAQPAHAVVGCNGH</sequence>
<comment type="caution">
    <text evidence="2">The sequence shown here is derived from an EMBL/GenBank/DDBJ whole genome shotgun (WGS) entry which is preliminary data.</text>
</comment>
<dbReference type="EMBL" id="JACHNU010000001">
    <property type="protein sequence ID" value="MBB4660561.1"/>
    <property type="molecule type" value="Genomic_DNA"/>
</dbReference>
<feature type="transmembrane region" description="Helical" evidence="1">
    <location>
        <begin position="175"/>
        <end position="196"/>
    </location>
</feature>
<evidence type="ECO:0008006" key="4">
    <source>
        <dbReference type="Google" id="ProtNLM"/>
    </source>
</evidence>
<reference evidence="2 3" key="1">
    <citation type="submission" date="2020-08" db="EMBL/GenBank/DDBJ databases">
        <title>Genomic Encyclopedia of Archaeal and Bacterial Type Strains, Phase II (KMG-II): from individual species to whole genera.</title>
        <authorList>
            <person name="Goeker M."/>
        </authorList>
    </citation>
    <scope>NUCLEOTIDE SEQUENCE [LARGE SCALE GENOMIC DNA]</scope>
    <source>
        <strain evidence="2 3">DSM 23288</strain>
    </source>
</reference>
<keyword evidence="1" id="KW-1133">Transmembrane helix</keyword>
<evidence type="ECO:0000313" key="3">
    <source>
        <dbReference type="Proteomes" id="UP000585272"/>
    </source>
</evidence>
<feature type="transmembrane region" description="Helical" evidence="1">
    <location>
        <begin position="371"/>
        <end position="393"/>
    </location>
</feature>
<protein>
    <recommendedName>
        <fullName evidence="4">Integral membrane protein</fullName>
    </recommendedName>
</protein>
<feature type="transmembrane region" description="Helical" evidence="1">
    <location>
        <begin position="203"/>
        <end position="225"/>
    </location>
</feature>
<dbReference type="PROSITE" id="PS51257">
    <property type="entry name" value="PROKAR_LIPOPROTEIN"/>
    <property type="match status" value="1"/>
</dbReference>
<keyword evidence="1" id="KW-0812">Transmembrane</keyword>
<feature type="transmembrane region" description="Helical" evidence="1">
    <location>
        <begin position="12"/>
        <end position="36"/>
    </location>
</feature>
<evidence type="ECO:0000256" key="1">
    <source>
        <dbReference type="SAM" id="Phobius"/>
    </source>
</evidence>
<keyword evidence="1" id="KW-0472">Membrane</keyword>
<accession>A0A840I8G2</accession>
<dbReference type="AlphaFoldDB" id="A0A840I8G2"/>
<name>A0A840I8G2_9ACTN</name>
<feature type="transmembrane region" description="Helical" evidence="1">
    <location>
        <begin position="253"/>
        <end position="275"/>
    </location>
</feature>
<organism evidence="2 3">
    <name type="scientific">Conexibacter arvalis</name>
    <dbReference type="NCBI Taxonomy" id="912552"/>
    <lineage>
        <taxon>Bacteria</taxon>
        <taxon>Bacillati</taxon>
        <taxon>Actinomycetota</taxon>
        <taxon>Thermoleophilia</taxon>
        <taxon>Solirubrobacterales</taxon>
        <taxon>Conexibacteraceae</taxon>
        <taxon>Conexibacter</taxon>
    </lineage>
</organism>